<dbReference type="Pfam" id="PF15801">
    <property type="entry name" value="zf-C6H2"/>
    <property type="match status" value="1"/>
</dbReference>
<keyword evidence="1" id="KW-0479">Metal-binding</keyword>
<comment type="caution">
    <text evidence="3">The sequence shown here is derived from an EMBL/GenBank/DDBJ whole genome shotgun (WGS) entry which is preliminary data.</text>
</comment>
<keyword evidence="1" id="KW-0862">Zinc</keyword>
<evidence type="ECO:0000313" key="3">
    <source>
        <dbReference type="EMBL" id="CAB9520260.1"/>
    </source>
</evidence>
<protein>
    <recommendedName>
        <fullName evidence="2">C6H2-type domain-containing protein</fullName>
    </recommendedName>
</protein>
<dbReference type="GO" id="GO:0008270">
    <property type="term" value="F:zinc ion binding"/>
    <property type="evidence" value="ECO:0007669"/>
    <property type="project" value="UniProtKB-KW"/>
</dbReference>
<dbReference type="SUPFAM" id="SSF48452">
    <property type="entry name" value="TPR-like"/>
    <property type="match status" value="1"/>
</dbReference>
<dbReference type="Proteomes" id="UP001153069">
    <property type="component" value="Unassembled WGS sequence"/>
</dbReference>
<accession>A0A9N8EH37</accession>
<dbReference type="InterPro" id="IPR031615">
    <property type="entry name" value="Zfn-C6H2"/>
</dbReference>
<dbReference type="Gene3D" id="6.10.140.2220">
    <property type="match status" value="1"/>
</dbReference>
<evidence type="ECO:0000259" key="2">
    <source>
        <dbReference type="PROSITE" id="PS52013"/>
    </source>
</evidence>
<organism evidence="3 4">
    <name type="scientific">Seminavis robusta</name>
    <dbReference type="NCBI Taxonomy" id="568900"/>
    <lineage>
        <taxon>Eukaryota</taxon>
        <taxon>Sar</taxon>
        <taxon>Stramenopiles</taxon>
        <taxon>Ochrophyta</taxon>
        <taxon>Bacillariophyta</taxon>
        <taxon>Bacillariophyceae</taxon>
        <taxon>Bacillariophycidae</taxon>
        <taxon>Naviculales</taxon>
        <taxon>Naviculaceae</taxon>
        <taxon>Seminavis</taxon>
    </lineage>
</organism>
<evidence type="ECO:0000256" key="1">
    <source>
        <dbReference type="PROSITE-ProRule" id="PRU01357"/>
    </source>
</evidence>
<name>A0A9N8EH37_9STRA</name>
<feature type="domain" description="C6H2-type" evidence="2">
    <location>
        <begin position="17"/>
        <end position="73"/>
    </location>
</feature>
<dbReference type="InterPro" id="IPR011990">
    <property type="entry name" value="TPR-like_helical_dom_sf"/>
</dbReference>
<dbReference type="PROSITE" id="PS52013">
    <property type="entry name" value="ZF_C6H2"/>
    <property type="match status" value="1"/>
</dbReference>
<dbReference type="AlphaFoldDB" id="A0A9N8EH37"/>
<reference evidence="3" key="1">
    <citation type="submission" date="2020-06" db="EMBL/GenBank/DDBJ databases">
        <authorList>
            <consortium name="Plant Systems Biology data submission"/>
        </authorList>
    </citation>
    <scope>NUCLEOTIDE SEQUENCE</scope>
    <source>
        <strain evidence="3">D6</strain>
    </source>
</reference>
<dbReference type="OrthoDB" id="56741at2759"/>
<sequence>MKEMKELLQGPPDVKAERVCWGCQKAELPGKKFQQCPQCHQEGFIPAVFCSQKCFKKAWPRHKKWHNEEATQQKNDVALEHSLINPDIVRTWGSEYNDLCMSAERKTSDGEIAGAKKILRKAQKLEPRRPEAFDRLAEYFFASGQEEEAWSCLEEACKRWAFVALTGHLAQELNQSGSYAIDFWANCIGNLTAQYIQKSDNQQKKPNWWRHDAMLKRVTKVALNTYTKRDRAEIGESIFQLTNGAEHGERIFQLSRMHAYALSGQITQGILNSKLAFHGTSQELKEASALFKYVSEKDEANAVLFQKYSAVAMVGATAMEHAEEGREGCTDVERGEAGLWVLIHGLVSPSGLTVNGKFGTVCLDGLEASRVAVKVDGISAPKRLKPKNLLELPFSEKTVALISTLMEDDQFKYVRVSRELEFAHVSVERM</sequence>
<gene>
    <name evidence="3" type="ORF">SEMRO_1087_G239800.1</name>
</gene>
<dbReference type="Gene3D" id="1.25.40.10">
    <property type="entry name" value="Tetratricopeptide repeat domain"/>
    <property type="match status" value="1"/>
</dbReference>
<dbReference type="EMBL" id="CAICTM010001085">
    <property type="protein sequence ID" value="CAB9520260.1"/>
    <property type="molecule type" value="Genomic_DNA"/>
</dbReference>
<proteinExistence type="inferred from homology"/>
<comment type="similarity">
    <text evidence="1">Belongs to the peptidase M24A family. Methionine aminopeptidase type 1 subfamily.</text>
</comment>
<evidence type="ECO:0000313" key="4">
    <source>
        <dbReference type="Proteomes" id="UP001153069"/>
    </source>
</evidence>
<keyword evidence="1" id="KW-0863">Zinc-finger</keyword>
<keyword evidence="4" id="KW-1185">Reference proteome</keyword>